<gene>
    <name evidence="1" type="ORF">SPHINGO391_520158</name>
</gene>
<name>A0A5E8APC9_9SPHN</name>
<protein>
    <submittedName>
        <fullName evidence="1">Uncharacterized protein</fullName>
    </submittedName>
</protein>
<reference evidence="1 2" key="1">
    <citation type="submission" date="2019-09" db="EMBL/GenBank/DDBJ databases">
        <authorList>
            <person name="Dittami M. S."/>
        </authorList>
    </citation>
    <scope>NUCLEOTIDE SEQUENCE [LARGE SCALE GENOMIC DNA]</scope>
    <source>
        <strain evidence="1">SPHINGO391</strain>
    </source>
</reference>
<sequence>MRCRDELSSARGATCRLRVARAGVRDGLTNAGALPRNRTFGVSKPLSNFGPLIANLDRVPGPCALLDRFNLLEESERALHAPCATIARMGPAARGYRPDKQSSVAHVGDPSLGNPYFFGKMNYARVASVVFISQKTSAVAMARNGNQGNMT</sequence>
<dbReference type="EMBL" id="CABVLI010000048">
    <property type="protein sequence ID" value="VVT31387.1"/>
    <property type="molecule type" value="Genomic_DNA"/>
</dbReference>
<accession>A0A5E8APC9</accession>
<evidence type="ECO:0000313" key="2">
    <source>
        <dbReference type="Proteomes" id="UP000326857"/>
    </source>
</evidence>
<dbReference type="Proteomes" id="UP000326857">
    <property type="component" value="Unassembled WGS sequence"/>
</dbReference>
<dbReference type="AlphaFoldDB" id="A0A5E8APC9"/>
<evidence type="ECO:0000313" key="1">
    <source>
        <dbReference type="EMBL" id="VVT31387.1"/>
    </source>
</evidence>
<proteinExistence type="predicted"/>
<organism evidence="1 2">
    <name type="scientific">Sphingomonas aurantiaca</name>
    <dbReference type="NCBI Taxonomy" id="185949"/>
    <lineage>
        <taxon>Bacteria</taxon>
        <taxon>Pseudomonadati</taxon>
        <taxon>Pseudomonadota</taxon>
        <taxon>Alphaproteobacteria</taxon>
        <taxon>Sphingomonadales</taxon>
        <taxon>Sphingomonadaceae</taxon>
        <taxon>Sphingomonas</taxon>
    </lineage>
</organism>